<feature type="domain" description="DUF5723" evidence="1">
    <location>
        <begin position="44"/>
        <end position="418"/>
    </location>
</feature>
<sequence>MNYLLKSASFLLLFVIFSPYGHSQSYIGNTMDNYSGVHSLLLNPAHVVGSKTKFEFNIFSASAFVGNDYLGVDFSNLRNIGDGFSFDSDVSKTPSDRNNFFGNADILGPSVMFRLNEKSSLGINTRVRTFFNIHNISGLFYESISDGFDSQSDFQANMEDLAGTIHAWGELGLTYGRIILDNESGRLKFGTTLKYLGGAGGLFTSSPQLSAAFNSNAGILTTGGTLDYGYTSGFDTENIEFTDFTGGFGADFGLVYELKSKDEFPVDSVYLPKPYKLRFGISILDIGSINYNGATEVSYDMNGTVDVVEFDEKDLEDLLNENFQGTEVIGNRSLGLPSSLQAFVDYNVSKKFFLSLHGAYSLRNSSTFRVSNIINTISVTPRFESKGISIYSPLSLRQYQSGIHWGIGFRSGPFMIGSGSVLSNLLSSSSKSTDVFIGFKVPIFKDKAQDLK</sequence>
<accession>A0A1W2HA05</accession>
<dbReference type="STRING" id="758820.SAMN00777080_4282"/>
<dbReference type="RefSeq" id="WP_084122538.1">
    <property type="nucleotide sequence ID" value="NZ_LT838813.1"/>
</dbReference>
<dbReference type="InterPro" id="IPR043781">
    <property type="entry name" value="DUF5723"/>
</dbReference>
<evidence type="ECO:0000313" key="3">
    <source>
        <dbReference type="Proteomes" id="UP000192333"/>
    </source>
</evidence>
<dbReference type="EMBL" id="LT838813">
    <property type="protein sequence ID" value="SMD45624.1"/>
    <property type="molecule type" value="Genomic_DNA"/>
</dbReference>
<dbReference type="Pfam" id="PF18990">
    <property type="entry name" value="DUF5723"/>
    <property type="match status" value="1"/>
</dbReference>
<keyword evidence="3" id="KW-1185">Reference proteome</keyword>
<evidence type="ECO:0000259" key="1">
    <source>
        <dbReference type="Pfam" id="PF18990"/>
    </source>
</evidence>
<gene>
    <name evidence="2" type="ORF">SAMN00777080_4282</name>
</gene>
<dbReference type="Proteomes" id="UP000192333">
    <property type="component" value="Chromosome I"/>
</dbReference>
<evidence type="ECO:0000313" key="2">
    <source>
        <dbReference type="EMBL" id="SMD45624.1"/>
    </source>
</evidence>
<reference evidence="3" key="1">
    <citation type="submission" date="2017-04" db="EMBL/GenBank/DDBJ databases">
        <authorList>
            <person name="Varghese N."/>
            <person name="Submissions S."/>
        </authorList>
    </citation>
    <scope>NUCLEOTIDE SEQUENCE [LARGE SCALE GENOMIC DNA]</scope>
    <source>
        <strain evidence="3">DSM 16537</strain>
    </source>
</reference>
<name>A0A1W2HA05_9BACT</name>
<dbReference type="AlphaFoldDB" id="A0A1W2HA05"/>
<protein>
    <recommendedName>
        <fullName evidence="1">DUF5723 domain-containing protein</fullName>
    </recommendedName>
</protein>
<dbReference type="OrthoDB" id="9805336at2"/>
<organism evidence="2 3">
    <name type="scientific">Aquiflexum balticum DSM 16537</name>
    <dbReference type="NCBI Taxonomy" id="758820"/>
    <lineage>
        <taxon>Bacteria</taxon>
        <taxon>Pseudomonadati</taxon>
        <taxon>Bacteroidota</taxon>
        <taxon>Cytophagia</taxon>
        <taxon>Cytophagales</taxon>
        <taxon>Cyclobacteriaceae</taxon>
        <taxon>Aquiflexum</taxon>
    </lineage>
</organism>
<proteinExistence type="predicted"/>